<accession>A0A166BG78</accession>
<feature type="compositionally biased region" description="Low complexity" evidence="1">
    <location>
        <begin position="1"/>
        <end position="14"/>
    </location>
</feature>
<evidence type="ECO:0000256" key="1">
    <source>
        <dbReference type="SAM" id="MobiDB-lite"/>
    </source>
</evidence>
<name>A0A166BG78_EXIGL</name>
<proteinExistence type="predicted"/>
<dbReference type="InParanoid" id="A0A166BG78"/>
<protein>
    <submittedName>
        <fullName evidence="2">Uncharacterized protein</fullName>
    </submittedName>
</protein>
<evidence type="ECO:0000313" key="3">
    <source>
        <dbReference type="Proteomes" id="UP000077266"/>
    </source>
</evidence>
<gene>
    <name evidence="2" type="ORF">EXIGLDRAFT_122471</name>
</gene>
<evidence type="ECO:0000313" key="2">
    <source>
        <dbReference type="EMBL" id="KZW00790.1"/>
    </source>
</evidence>
<sequence length="161" mass="17218">MSQNRTSSAASIRSRASEPLPIESVIGHGAGREIPPHQTALESASDVGASASTQSPSRFINLRSGELRRGQYVPRARSSRGRGTGPTSAVQQPGGAALHSGTSPVSSSQDGEGSVDPEWPEEATQVETENIALQSQDETNFIVLLLPILTRIRRSRYFLRP</sequence>
<dbReference type="AlphaFoldDB" id="A0A166BG78"/>
<reference evidence="2 3" key="1">
    <citation type="journal article" date="2016" name="Mol. Biol. Evol.">
        <title>Comparative Genomics of Early-Diverging Mushroom-Forming Fungi Provides Insights into the Origins of Lignocellulose Decay Capabilities.</title>
        <authorList>
            <person name="Nagy L.G."/>
            <person name="Riley R."/>
            <person name="Tritt A."/>
            <person name="Adam C."/>
            <person name="Daum C."/>
            <person name="Floudas D."/>
            <person name="Sun H."/>
            <person name="Yadav J.S."/>
            <person name="Pangilinan J."/>
            <person name="Larsson K.H."/>
            <person name="Matsuura K."/>
            <person name="Barry K."/>
            <person name="Labutti K."/>
            <person name="Kuo R."/>
            <person name="Ohm R.A."/>
            <person name="Bhattacharya S.S."/>
            <person name="Shirouzu T."/>
            <person name="Yoshinaga Y."/>
            <person name="Martin F.M."/>
            <person name="Grigoriev I.V."/>
            <person name="Hibbett D.S."/>
        </authorList>
    </citation>
    <scope>NUCLEOTIDE SEQUENCE [LARGE SCALE GENOMIC DNA]</scope>
    <source>
        <strain evidence="2 3">HHB12029</strain>
    </source>
</reference>
<keyword evidence="3" id="KW-1185">Reference proteome</keyword>
<dbReference type="Proteomes" id="UP000077266">
    <property type="component" value="Unassembled WGS sequence"/>
</dbReference>
<dbReference type="EMBL" id="KV425898">
    <property type="protein sequence ID" value="KZW00790.1"/>
    <property type="molecule type" value="Genomic_DNA"/>
</dbReference>
<feature type="region of interest" description="Disordered" evidence="1">
    <location>
        <begin position="1"/>
        <end position="127"/>
    </location>
</feature>
<feature type="compositionally biased region" description="Polar residues" evidence="1">
    <location>
        <begin position="100"/>
        <end position="111"/>
    </location>
</feature>
<organism evidence="2 3">
    <name type="scientific">Exidia glandulosa HHB12029</name>
    <dbReference type="NCBI Taxonomy" id="1314781"/>
    <lineage>
        <taxon>Eukaryota</taxon>
        <taxon>Fungi</taxon>
        <taxon>Dikarya</taxon>
        <taxon>Basidiomycota</taxon>
        <taxon>Agaricomycotina</taxon>
        <taxon>Agaricomycetes</taxon>
        <taxon>Auriculariales</taxon>
        <taxon>Exidiaceae</taxon>
        <taxon>Exidia</taxon>
    </lineage>
</organism>